<sequence>MVQTINNRPHRASGLELFSPIASIPENNHSIDDNITQCPSLSRNCTRNDSSVPYCINDLVLGLEVSKIKIIKLFSTIDERVRKMSNVLENL</sequence>
<accession>A0AAV8XDG0</accession>
<proteinExistence type="predicted"/>
<evidence type="ECO:0000313" key="1">
    <source>
        <dbReference type="EMBL" id="KAJ8936627.1"/>
    </source>
</evidence>
<keyword evidence="2" id="KW-1185">Reference proteome</keyword>
<dbReference type="EMBL" id="JANEYF010003404">
    <property type="protein sequence ID" value="KAJ8936627.1"/>
    <property type="molecule type" value="Genomic_DNA"/>
</dbReference>
<protein>
    <submittedName>
        <fullName evidence="1">Uncharacterized protein</fullName>
    </submittedName>
</protein>
<reference evidence="1" key="1">
    <citation type="journal article" date="2023" name="Insect Mol. Biol.">
        <title>Genome sequencing provides insights into the evolution of gene families encoding plant cell wall-degrading enzymes in longhorned beetles.</title>
        <authorList>
            <person name="Shin N.R."/>
            <person name="Okamura Y."/>
            <person name="Kirsch R."/>
            <person name="Pauchet Y."/>
        </authorList>
    </citation>
    <scope>NUCLEOTIDE SEQUENCE</scope>
    <source>
        <strain evidence="1">RBIC_L_NR</strain>
    </source>
</reference>
<comment type="caution">
    <text evidence="1">The sequence shown here is derived from an EMBL/GenBank/DDBJ whole genome shotgun (WGS) entry which is preliminary data.</text>
</comment>
<dbReference type="Proteomes" id="UP001162156">
    <property type="component" value="Unassembled WGS sequence"/>
</dbReference>
<organism evidence="1 2">
    <name type="scientific">Rhamnusium bicolor</name>
    <dbReference type="NCBI Taxonomy" id="1586634"/>
    <lineage>
        <taxon>Eukaryota</taxon>
        <taxon>Metazoa</taxon>
        <taxon>Ecdysozoa</taxon>
        <taxon>Arthropoda</taxon>
        <taxon>Hexapoda</taxon>
        <taxon>Insecta</taxon>
        <taxon>Pterygota</taxon>
        <taxon>Neoptera</taxon>
        <taxon>Endopterygota</taxon>
        <taxon>Coleoptera</taxon>
        <taxon>Polyphaga</taxon>
        <taxon>Cucujiformia</taxon>
        <taxon>Chrysomeloidea</taxon>
        <taxon>Cerambycidae</taxon>
        <taxon>Lepturinae</taxon>
        <taxon>Rhagiini</taxon>
        <taxon>Rhamnusium</taxon>
    </lineage>
</organism>
<name>A0AAV8XDG0_9CUCU</name>
<evidence type="ECO:0000313" key="2">
    <source>
        <dbReference type="Proteomes" id="UP001162156"/>
    </source>
</evidence>
<dbReference type="AlphaFoldDB" id="A0AAV8XDG0"/>
<gene>
    <name evidence="1" type="ORF">NQ314_012243</name>
</gene>